<dbReference type="Proteomes" id="UP001499978">
    <property type="component" value="Unassembled WGS sequence"/>
</dbReference>
<reference evidence="4" key="1">
    <citation type="journal article" date="2019" name="Int. J. Syst. Evol. Microbiol.">
        <title>The Global Catalogue of Microorganisms (GCM) 10K type strain sequencing project: providing services to taxonomists for standard genome sequencing and annotation.</title>
        <authorList>
            <consortium name="The Broad Institute Genomics Platform"/>
            <consortium name="The Broad Institute Genome Sequencing Center for Infectious Disease"/>
            <person name="Wu L."/>
            <person name="Ma J."/>
        </authorList>
    </citation>
    <scope>NUCLEOTIDE SEQUENCE [LARGE SCALE GENOMIC DNA]</scope>
    <source>
        <strain evidence="4">JCM 3367</strain>
    </source>
</reference>
<keyword evidence="4" id="KW-1185">Reference proteome</keyword>
<protein>
    <submittedName>
        <fullName evidence="3">Uncharacterized protein</fullName>
    </submittedName>
</protein>
<dbReference type="InterPro" id="IPR057746">
    <property type="entry name" value="CpnT-like_N"/>
</dbReference>
<accession>A0ABP6AV02</accession>
<dbReference type="EMBL" id="BAAARY010000009">
    <property type="protein sequence ID" value="GAA2523821.1"/>
    <property type="molecule type" value="Genomic_DNA"/>
</dbReference>
<dbReference type="RefSeq" id="WP_344172066.1">
    <property type="nucleotide sequence ID" value="NZ_BAAARY010000009.1"/>
</dbReference>
<evidence type="ECO:0000313" key="4">
    <source>
        <dbReference type="Proteomes" id="UP001499978"/>
    </source>
</evidence>
<comment type="caution">
    <text evidence="3">The sequence shown here is derived from an EMBL/GenBank/DDBJ whole genome shotgun (WGS) entry which is preliminary data.</text>
</comment>
<dbReference type="Pfam" id="PF15644">
    <property type="entry name" value="Gln_amidase"/>
    <property type="match status" value="1"/>
</dbReference>
<organism evidence="3 4">
    <name type="scientific">Pilimelia columellifera subsp. columellifera</name>
    <dbReference type="NCBI Taxonomy" id="706583"/>
    <lineage>
        <taxon>Bacteria</taxon>
        <taxon>Bacillati</taxon>
        <taxon>Actinomycetota</taxon>
        <taxon>Actinomycetes</taxon>
        <taxon>Micromonosporales</taxon>
        <taxon>Micromonosporaceae</taxon>
        <taxon>Pilimelia</taxon>
    </lineage>
</organism>
<evidence type="ECO:0000313" key="3">
    <source>
        <dbReference type="EMBL" id="GAA2523821.1"/>
    </source>
</evidence>
<gene>
    <name evidence="3" type="ORF">GCM10010201_22800</name>
</gene>
<name>A0ABP6AV02_9ACTN</name>
<dbReference type="InterPro" id="IPR028908">
    <property type="entry name" value="Tox-PL_dom"/>
</dbReference>
<proteinExistence type="predicted"/>
<dbReference type="Pfam" id="PF25547">
    <property type="entry name" value="WXG100_2"/>
    <property type="match status" value="1"/>
</dbReference>
<evidence type="ECO:0000259" key="2">
    <source>
        <dbReference type="Pfam" id="PF25547"/>
    </source>
</evidence>
<feature type="domain" description="Tox-PL" evidence="1">
    <location>
        <begin position="222"/>
        <end position="347"/>
    </location>
</feature>
<feature type="domain" description="Outer membrane channel protein CpnT-like N-terminal" evidence="2">
    <location>
        <begin position="8"/>
        <end position="159"/>
    </location>
</feature>
<sequence length="804" mass="83404">MSGHTDAVPDPRQWDWEGAPRVAAAVRTATPTWLHADEQRMWQIAERWHEIGRAARGPRADAMAAADRALAAGDGPAAEALRATWRRLAEGDQAPLNELPQLVDQLGDLVGGAAAAVEASKIERWTALADLGASVVMCELADQLTGGAGPVLASATAATRAALAAADERLTRRLEELGATSGAASAPVTAAGTAGPADRGLGDHLSLLNANGPGGDPARAANAVDATLAFFDTWARDQPRVAVERFPDSYTLGEAVFATYPDSSGLARIEQAVGASFQNLCPPVGDLAPTAAQAVVNHALANLRAHLVALGPGSFAFVVGAWEGGGAHVWAAVNHGHVVSHVDAQCGRHTAAAPLYGHYGRPYDGNLVILDALVLGVDGAAAPLPHHGEGAWSVTRRPQAEAPVAPDLDLLLRDDPELAAAVNVGSGLTAELRADDALVRLLWSVRAEVSAEISAGADHGLTPMSEAVQGGFDPGRRADRAYVRTFVERLFAQAPAARAELDRAARALASTLDGTVVAVPPLNRQQALELVTLWGGDAARLVELATARVELPDVSSLAKARASASADPTLDVVGIAERPDPGGGSESGAAQIALRTASGHVGLLRLCLTGAERAADVAEALDRARREVLGLVGGDGPSDAGAAALAGLDRLREPLLGSSGRGPGAASVPVGRRLWRGIPTLVRTGSDDVVSGWRLSSVDGGWTPLTAGQLDEVVAVRCRSLWPLERDSWIQEVETLRARLGHGDGAAATLARVAEGFRQVAAGMARPLTATERAWARALRRRTYAMRERELSAGGCPAADRDVD</sequence>
<evidence type="ECO:0000259" key="1">
    <source>
        <dbReference type="Pfam" id="PF15644"/>
    </source>
</evidence>